<dbReference type="EMBL" id="DS113182">
    <property type="protein sequence ID" value="EAY22626.1"/>
    <property type="molecule type" value="Genomic_DNA"/>
</dbReference>
<organism evidence="1 2">
    <name type="scientific">Trichomonas vaginalis (strain ATCC PRA-98 / G3)</name>
    <dbReference type="NCBI Taxonomy" id="412133"/>
    <lineage>
        <taxon>Eukaryota</taxon>
        <taxon>Metamonada</taxon>
        <taxon>Parabasalia</taxon>
        <taxon>Trichomonadida</taxon>
        <taxon>Trichomonadidae</taxon>
        <taxon>Trichomonas</taxon>
    </lineage>
</organism>
<accession>A2D9X8</accession>
<dbReference type="Proteomes" id="UP000001542">
    <property type="component" value="Unassembled WGS sequence"/>
</dbReference>
<gene>
    <name evidence="1" type="ORF">TVAG_475540</name>
</gene>
<dbReference type="RefSeq" id="XP_001583612.1">
    <property type="nucleotide sequence ID" value="XM_001583562.1"/>
</dbReference>
<dbReference type="VEuPathDB" id="TrichDB:TVAG_475540"/>
<dbReference type="KEGG" id="tva:5468202"/>
<reference evidence="1" key="2">
    <citation type="journal article" date="2007" name="Science">
        <title>Draft genome sequence of the sexually transmitted pathogen Trichomonas vaginalis.</title>
        <authorList>
            <person name="Carlton J.M."/>
            <person name="Hirt R.P."/>
            <person name="Silva J.C."/>
            <person name="Delcher A.L."/>
            <person name="Schatz M."/>
            <person name="Zhao Q."/>
            <person name="Wortman J.R."/>
            <person name="Bidwell S.L."/>
            <person name="Alsmark U.C.M."/>
            <person name="Besteiro S."/>
            <person name="Sicheritz-Ponten T."/>
            <person name="Noel C.J."/>
            <person name="Dacks J.B."/>
            <person name="Foster P.G."/>
            <person name="Simillion C."/>
            <person name="Van de Peer Y."/>
            <person name="Miranda-Saavedra D."/>
            <person name="Barton G.J."/>
            <person name="Westrop G.D."/>
            <person name="Mueller S."/>
            <person name="Dessi D."/>
            <person name="Fiori P.L."/>
            <person name="Ren Q."/>
            <person name="Paulsen I."/>
            <person name="Zhang H."/>
            <person name="Bastida-Corcuera F.D."/>
            <person name="Simoes-Barbosa A."/>
            <person name="Brown M.T."/>
            <person name="Hayes R.D."/>
            <person name="Mukherjee M."/>
            <person name="Okumura C.Y."/>
            <person name="Schneider R."/>
            <person name="Smith A.J."/>
            <person name="Vanacova S."/>
            <person name="Villalvazo M."/>
            <person name="Haas B.J."/>
            <person name="Pertea M."/>
            <person name="Feldblyum T.V."/>
            <person name="Utterback T.R."/>
            <person name="Shu C.L."/>
            <person name="Osoegawa K."/>
            <person name="de Jong P.J."/>
            <person name="Hrdy I."/>
            <person name="Horvathova L."/>
            <person name="Zubacova Z."/>
            <person name="Dolezal P."/>
            <person name="Malik S.B."/>
            <person name="Logsdon J.M. Jr."/>
            <person name="Henze K."/>
            <person name="Gupta A."/>
            <person name="Wang C.C."/>
            <person name="Dunne R.L."/>
            <person name="Upcroft J.A."/>
            <person name="Upcroft P."/>
            <person name="White O."/>
            <person name="Salzberg S.L."/>
            <person name="Tang P."/>
            <person name="Chiu C.-H."/>
            <person name="Lee Y.-S."/>
            <person name="Embley T.M."/>
            <person name="Coombs G.H."/>
            <person name="Mottram J.C."/>
            <person name="Tachezy J."/>
            <person name="Fraser-Liggett C.M."/>
            <person name="Johnson P.J."/>
        </authorList>
    </citation>
    <scope>NUCLEOTIDE SEQUENCE [LARGE SCALE GENOMIC DNA]</scope>
    <source>
        <strain evidence="1">G3</strain>
    </source>
</reference>
<evidence type="ECO:0000313" key="1">
    <source>
        <dbReference type="EMBL" id="EAY22626.1"/>
    </source>
</evidence>
<proteinExistence type="predicted"/>
<dbReference type="SMR" id="A2D9X8"/>
<protein>
    <submittedName>
        <fullName evidence="1">Uncharacterized protein</fullName>
    </submittedName>
</protein>
<dbReference type="VEuPathDB" id="TrichDB:TVAGG3_0265490"/>
<evidence type="ECO:0000313" key="2">
    <source>
        <dbReference type="Proteomes" id="UP000001542"/>
    </source>
</evidence>
<keyword evidence="2" id="KW-1185">Reference proteome</keyword>
<dbReference type="AlphaFoldDB" id="A2D9X8"/>
<dbReference type="InParanoid" id="A2D9X8"/>
<sequence>MELSPARRNNMTNTSIVPSVEGPLKQTRLVLNNAILAAKDCFTPHRTKLGESQILIDNAIALQSSANRFNESIVNFNAKHNQKLYDQLVETNNALESTLSAFTDYSQAVNSTRSSTIKTVLLNAASYLPGIVYWLFESLKPEIKPIIKPEVVIDPLLSETWKIYQSLLSNSS</sequence>
<name>A2D9X8_TRIV3</name>
<reference evidence="1" key="1">
    <citation type="submission" date="2006-10" db="EMBL/GenBank/DDBJ databases">
        <authorList>
            <person name="Amadeo P."/>
            <person name="Zhao Q."/>
            <person name="Wortman J."/>
            <person name="Fraser-Liggett C."/>
            <person name="Carlton J."/>
        </authorList>
    </citation>
    <scope>NUCLEOTIDE SEQUENCE</scope>
    <source>
        <strain evidence="1">G3</strain>
    </source>
</reference>